<reference evidence="2 3" key="1">
    <citation type="submission" date="2015-11" db="EMBL/GenBank/DDBJ databases">
        <title>Genomic analysis of 38 Legionella species identifies large and diverse effector repertoires.</title>
        <authorList>
            <person name="Burstein D."/>
            <person name="Amaro F."/>
            <person name="Zusman T."/>
            <person name="Lifshitz Z."/>
            <person name="Cohen O."/>
            <person name="Gilbert J.A."/>
            <person name="Pupko T."/>
            <person name="Shuman H.A."/>
            <person name="Segal G."/>
        </authorList>
    </citation>
    <scope>NUCLEOTIDE SEQUENCE [LARGE SCALE GENOMIC DNA]</scope>
    <source>
        <strain evidence="2 3">JA-26-G1-E2</strain>
    </source>
</reference>
<dbReference type="Proteomes" id="UP000054715">
    <property type="component" value="Unassembled WGS sequence"/>
</dbReference>
<sequence length="219" mass="25204">MFKLFKKSKDEGKKKSNNDELKTQMSARRSKSTSDLQRDSGERKRSLSVYSPAVKDEKNLPSRRNILFASQIITKREVDSNTIDDFIAAVKHSCPPSCKIQGNYFYNLNGDNWNILKKVAEKGLFSENIDFLEQFNAYMQGKLTATELYPYLDGLNLDDSEDKRYLTKCDDSNSFDSAQDVKQAYQNIAESIFNFLVYNLHAKRTTIQQVLHQQNQLGN</sequence>
<organism evidence="2 3">
    <name type="scientific">Legionella jamestowniensis</name>
    <dbReference type="NCBI Taxonomy" id="455"/>
    <lineage>
        <taxon>Bacteria</taxon>
        <taxon>Pseudomonadati</taxon>
        <taxon>Pseudomonadota</taxon>
        <taxon>Gammaproteobacteria</taxon>
        <taxon>Legionellales</taxon>
        <taxon>Legionellaceae</taxon>
        <taxon>Legionella</taxon>
    </lineage>
</organism>
<dbReference type="OrthoDB" id="5654351at2"/>
<dbReference type="PATRIC" id="fig|455.5.peg.1821"/>
<evidence type="ECO:0000313" key="2">
    <source>
        <dbReference type="EMBL" id="KTD07533.1"/>
    </source>
</evidence>
<comment type="caution">
    <text evidence="2">The sequence shown here is derived from an EMBL/GenBank/DDBJ whole genome shotgun (WGS) entry which is preliminary data.</text>
</comment>
<feature type="region of interest" description="Disordered" evidence="1">
    <location>
        <begin position="1"/>
        <end position="50"/>
    </location>
</feature>
<proteinExistence type="predicted"/>
<feature type="compositionally biased region" description="Basic and acidic residues" evidence="1">
    <location>
        <begin position="7"/>
        <end position="22"/>
    </location>
</feature>
<dbReference type="EMBL" id="LNYG01000013">
    <property type="protein sequence ID" value="KTD07533.1"/>
    <property type="molecule type" value="Genomic_DNA"/>
</dbReference>
<accession>A0A0W0UIQ3</accession>
<dbReference type="RefSeq" id="WP_058449643.1">
    <property type="nucleotide sequence ID" value="NZ_CAAAJF010000008.1"/>
</dbReference>
<evidence type="ECO:0000313" key="3">
    <source>
        <dbReference type="Proteomes" id="UP000054715"/>
    </source>
</evidence>
<gene>
    <name evidence="2" type="ORF">Ljam_1728</name>
</gene>
<name>A0A0W0UIQ3_9GAMM</name>
<evidence type="ECO:0000256" key="1">
    <source>
        <dbReference type="SAM" id="MobiDB-lite"/>
    </source>
</evidence>
<protein>
    <submittedName>
        <fullName evidence="2">Uncharacterized protein</fullName>
    </submittedName>
</protein>
<feature type="compositionally biased region" description="Basic and acidic residues" evidence="1">
    <location>
        <begin position="36"/>
        <end position="45"/>
    </location>
</feature>
<dbReference type="AlphaFoldDB" id="A0A0W0UIQ3"/>